<protein>
    <submittedName>
        <fullName evidence="2">Uncharacterized protein</fullName>
    </submittedName>
</protein>
<evidence type="ECO:0000313" key="3">
    <source>
        <dbReference type="Proteomes" id="UP000007799"/>
    </source>
</evidence>
<keyword evidence="3" id="KW-1185">Reference proteome</keyword>
<proteinExistence type="predicted"/>
<evidence type="ECO:0000313" key="2">
    <source>
        <dbReference type="EMBL" id="EGD80133.1"/>
    </source>
</evidence>
<keyword evidence="1" id="KW-0812">Transmembrane</keyword>
<accession>F2URG4</accession>
<name>F2URG4_SALR5</name>
<keyword evidence="1" id="KW-1133">Transmembrane helix</keyword>
<dbReference type="AlphaFoldDB" id="F2URG4"/>
<evidence type="ECO:0000256" key="1">
    <source>
        <dbReference type="SAM" id="Phobius"/>
    </source>
</evidence>
<feature type="transmembrane region" description="Helical" evidence="1">
    <location>
        <begin position="106"/>
        <end position="131"/>
    </location>
</feature>
<dbReference type="EMBL" id="GL832991">
    <property type="protein sequence ID" value="EGD80133.1"/>
    <property type="molecule type" value="Genomic_DNA"/>
</dbReference>
<sequence>MCAQRHQSRRQRHDARDVRARVYICQAAALIEDESEEPIHMQHPCPHPRVPCHGELCHLNQAQAKKRKEDPRQGAPNRCVCVCVDGRCSPFPPPSPRRFLPWRSGWVAVAPSPCLFSLPALCGCWLSVVTVRRRREKE</sequence>
<dbReference type="Proteomes" id="UP000007799">
    <property type="component" value="Unassembled WGS sequence"/>
</dbReference>
<gene>
    <name evidence="2" type="ORF">PTSG_13101</name>
</gene>
<organism evidence="3">
    <name type="scientific">Salpingoeca rosetta (strain ATCC 50818 / BSB-021)</name>
    <dbReference type="NCBI Taxonomy" id="946362"/>
    <lineage>
        <taxon>Eukaryota</taxon>
        <taxon>Choanoflagellata</taxon>
        <taxon>Craspedida</taxon>
        <taxon>Salpingoecidae</taxon>
        <taxon>Salpingoeca</taxon>
    </lineage>
</organism>
<dbReference type="RefSeq" id="XP_004988195.1">
    <property type="nucleotide sequence ID" value="XM_004988138.1"/>
</dbReference>
<reference evidence="2" key="1">
    <citation type="submission" date="2009-08" db="EMBL/GenBank/DDBJ databases">
        <title>Annotation of Salpingoeca rosetta.</title>
        <authorList>
            <consortium name="The Broad Institute Genome Sequencing Platform"/>
            <person name="Russ C."/>
            <person name="Cuomo C."/>
            <person name="Burger G."/>
            <person name="Gray M.W."/>
            <person name="Holland P.W.H."/>
            <person name="King N."/>
            <person name="Lang F.B.F."/>
            <person name="Roger A.J."/>
            <person name="Ruiz-Trillo I."/>
            <person name="Young S.K."/>
            <person name="Zeng Q."/>
            <person name="Gargeya S."/>
            <person name="Alvarado L."/>
            <person name="Berlin A."/>
            <person name="Chapman S.B."/>
            <person name="Chen Z."/>
            <person name="Freedman E."/>
            <person name="Gellesch M."/>
            <person name="Goldberg J."/>
            <person name="Griggs A."/>
            <person name="Gujja S."/>
            <person name="Heilman E."/>
            <person name="Heiman D."/>
            <person name="Howarth C."/>
            <person name="Mehta T."/>
            <person name="Neiman D."/>
            <person name="Pearson M."/>
            <person name="Roberts A."/>
            <person name="Saif S."/>
            <person name="Shea T."/>
            <person name="Shenoy N."/>
            <person name="Sisk P."/>
            <person name="Stolte C."/>
            <person name="Sykes S."/>
            <person name="White J."/>
            <person name="Yandava C."/>
            <person name="Haas B."/>
            <person name="Nusbaum C."/>
            <person name="Birren B."/>
        </authorList>
    </citation>
    <scope>NUCLEOTIDE SEQUENCE [LARGE SCALE GENOMIC DNA]</scope>
    <source>
        <strain evidence="2">ATCC 50818</strain>
    </source>
</reference>
<dbReference type="InParanoid" id="F2URG4"/>
<dbReference type="KEGG" id="sre:PTSG_13101"/>
<dbReference type="GeneID" id="16068722"/>
<keyword evidence="1" id="KW-0472">Membrane</keyword>